<protein>
    <submittedName>
        <fullName evidence="6">Late embryogenesis abundant protein D-34</fullName>
    </submittedName>
</protein>
<keyword evidence="2" id="KW-0677">Repeat</keyword>
<dbReference type="PANTHER" id="PTHR31174:SF31">
    <property type="entry name" value="LATE EMBRYOGENESIS ABUNDANT PROTEIN 3"/>
    <property type="match status" value="1"/>
</dbReference>
<dbReference type="InterPro" id="IPR007011">
    <property type="entry name" value="LEA_SMP_dom"/>
</dbReference>
<gene>
    <name evidence="6" type="primary">LOC110782139</name>
</gene>
<feature type="domain" description="SMP" evidence="4">
    <location>
        <begin position="41"/>
        <end position="95"/>
    </location>
</feature>
<dbReference type="Pfam" id="PF04927">
    <property type="entry name" value="SMP"/>
    <property type="match status" value="3"/>
</dbReference>
<reference evidence="6" key="2">
    <citation type="submission" date="2025-08" db="UniProtKB">
        <authorList>
            <consortium name="RefSeq"/>
        </authorList>
    </citation>
    <scope>IDENTIFICATION</scope>
    <source>
        <tissue evidence="6">Leaf</tissue>
    </source>
</reference>
<feature type="region of interest" description="Disordered" evidence="3">
    <location>
        <begin position="70"/>
        <end position="110"/>
    </location>
</feature>
<organism evidence="5 6">
    <name type="scientific">Spinacia oleracea</name>
    <name type="common">Spinach</name>
    <dbReference type="NCBI Taxonomy" id="3562"/>
    <lineage>
        <taxon>Eukaryota</taxon>
        <taxon>Viridiplantae</taxon>
        <taxon>Streptophyta</taxon>
        <taxon>Embryophyta</taxon>
        <taxon>Tracheophyta</taxon>
        <taxon>Spermatophyta</taxon>
        <taxon>Magnoliopsida</taxon>
        <taxon>eudicotyledons</taxon>
        <taxon>Gunneridae</taxon>
        <taxon>Pentapetalae</taxon>
        <taxon>Caryophyllales</taxon>
        <taxon>Chenopodiaceae</taxon>
        <taxon>Chenopodioideae</taxon>
        <taxon>Anserineae</taxon>
        <taxon>Spinacia</taxon>
    </lineage>
</organism>
<dbReference type="KEGG" id="soe:110782139"/>
<dbReference type="AlphaFoldDB" id="A0A9R0I5L5"/>
<feature type="domain" description="SMP" evidence="4">
    <location>
        <begin position="227"/>
        <end position="286"/>
    </location>
</feature>
<name>A0A9R0I5L5_SPIOL</name>
<evidence type="ECO:0000256" key="2">
    <source>
        <dbReference type="ARBA" id="ARBA00022737"/>
    </source>
</evidence>
<comment type="similarity">
    <text evidence="1">Belongs to the LEA type SMP family.</text>
</comment>
<feature type="domain" description="SMP" evidence="4">
    <location>
        <begin position="162"/>
        <end position="219"/>
    </location>
</feature>
<evidence type="ECO:0000256" key="3">
    <source>
        <dbReference type="SAM" id="MobiDB-lite"/>
    </source>
</evidence>
<dbReference type="RefSeq" id="XP_021841939.2">
    <property type="nucleotide sequence ID" value="XM_021986247.2"/>
</dbReference>
<feature type="compositionally biased region" description="Polar residues" evidence="3">
    <location>
        <begin position="70"/>
        <end position="98"/>
    </location>
</feature>
<proteinExistence type="inferred from homology"/>
<evidence type="ECO:0000313" key="5">
    <source>
        <dbReference type="Proteomes" id="UP000813463"/>
    </source>
</evidence>
<keyword evidence="5" id="KW-1185">Reference proteome</keyword>
<evidence type="ECO:0000256" key="1">
    <source>
        <dbReference type="ARBA" id="ARBA00010733"/>
    </source>
</evidence>
<accession>A0A9R0I5L5</accession>
<dbReference type="Proteomes" id="UP000813463">
    <property type="component" value="Chromosome 5"/>
</dbReference>
<feature type="region of interest" description="Disordered" evidence="3">
    <location>
        <begin position="1"/>
        <end position="47"/>
    </location>
</feature>
<sequence>MSQEQPRRGGTDQEQPRRGGADQEQPRNGGAEQEKPQQQPIKYGDVFSVSKKIANEPIAPLDAAAMQSAENQVMGQTQKGSPASLMQSAATKNVQAGVTPQGGATDVGKNQGMTVTESIVGGQRIITESIGDQVVARYADKNPNPTQAKMVAPPSAVDRDAVTIGEALEASAISAGDKPITQTDAAAIQAAEMRVTGAGYIPPGGIGAEAQSAATRNEQIKSDQNKITLGDVLTDAATKLSDYDKPATVQDAERVIAAEMRNNPNLETEVGGVGESVAAAARLNQQKFKK</sequence>
<reference evidence="5" key="1">
    <citation type="journal article" date="2021" name="Nat. Commun.">
        <title>Genomic analyses provide insights into spinach domestication and the genetic basis of agronomic traits.</title>
        <authorList>
            <person name="Cai X."/>
            <person name="Sun X."/>
            <person name="Xu C."/>
            <person name="Sun H."/>
            <person name="Wang X."/>
            <person name="Ge C."/>
            <person name="Zhang Z."/>
            <person name="Wang Q."/>
            <person name="Fei Z."/>
            <person name="Jiao C."/>
            <person name="Wang Q."/>
        </authorList>
    </citation>
    <scope>NUCLEOTIDE SEQUENCE [LARGE SCALE GENOMIC DNA]</scope>
    <source>
        <strain evidence="5">cv. Varoflay</strain>
    </source>
</reference>
<evidence type="ECO:0000259" key="4">
    <source>
        <dbReference type="Pfam" id="PF04927"/>
    </source>
</evidence>
<dbReference type="GeneID" id="110782139"/>
<evidence type="ECO:0000313" key="6">
    <source>
        <dbReference type="RefSeq" id="XP_021841939.2"/>
    </source>
</evidence>
<dbReference type="InterPro" id="IPR042971">
    <property type="entry name" value="LEA_SMP"/>
</dbReference>
<dbReference type="PANTHER" id="PTHR31174">
    <property type="entry name" value="SEED MATURATION FAMILY PROTEIN"/>
    <property type="match status" value="1"/>
</dbReference>
<feature type="compositionally biased region" description="Basic and acidic residues" evidence="3">
    <location>
        <begin position="1"/>
        <end position="25"/>
    </location>
</feature>